<name>A0A3P6FYA4_BRAOL</name>
<feature type="compositionally biased region" description="Polar residues" evidence="1">
    <location>
        <begin position="132"/>
        <end position="152"/>
    </location>
</feature>
<sequence length="166" mass="18598">MEEKRPQVMGHKSQSPRTPPPRPLREDMTLPAAPENDEVNSRSRDRISALERIEDRPFQPPARISAFERIEEGPNQSVERVSALARITPPLEEPQRAVGISESLQARLQKVEIQYLEAEQQSPHQDDGPARGSQQQETQRTPASQRLGTSLGTRKRTPLPIGGNQS</sequence>
<accession>A0A3P6FYA4</accession>
<proteinExistence type="predicted"/>
<evidence type="ECO:0000256" key="1">
    <source>
        <dbReference type="SAM" id="MobiDB-lite"/>
    </source>
</evidence>
<feature type="region of interest" description="Disordered" evidence="1">
    <location>
        <begin position="115"/>
        <end position="166"/>
    </location>
</feature>
<feature type="compositionally biased region" description="Basic and acidic residues" evidence="1">
    <location>
        <begin position="39"/>
        <end position="57"/>
    </location>
</feature>
<dbReference type="AlphaFoldDB" id="A0A3P6FYA4"/>
<organism evidence="2">
    <name type="scientific">Brassica oleracea</name>
    <name type="common">Wild cabbage</name>
    <dbReference type="NCBI Taxonomy" id="3712"/>
    <lineage>
        <taxon>Eukaryota</taxon>
        <taxon>Viridiplantae</taxon>
        <taxon>Streptophyta</taxon>
        <taxon>Embryophyta</taxon>
        <taxon>Tracheophyta</taxon>
        <taxon>Spermatophyta</taxon>
        <taxon>Magnoliopsida</taxon>
        <taxon>eudicotyledons</taxon>
        <taxon>Gunneridae</taxon>
        <taxon>Pentapetalae</taxon>
        <taxon>rosids</taxon>
        <taxon>malvids</taxon>
        <taxon>Brassicales</taxon>
        <taxon>Brassicaceae</taxon>
        <taxon>Brassiceae</taxon>
        <taxon>Brassica</taxon>
    </lineage>
</organism>
<gene>
    <name evidence="2" type="ORF">BOLC1T04460H</name>
</gene>
<evidence type="ECO:0000313" key="2">
    <source>
        <dbReference type="EMBL" id="VDD52071.1"/>
    </source>
</evidence>
<feature type="region of interest" description="Disordered" evidence="1">
    <location>
        <begin position="1"/>
        <end position="61"/>
    </location>
</feature>
<reference evidence="2" key="1">
    <citation type="submission" date="2018-11" db="EMBL/GenBank/DDBJ databases">
        <authorList>
            <consortium name="Genoscope - CEA"/>
            <person name="William W."/>
        </authorList>
    </citation>
    <scope>NUCLEOTIDE SEQUENCE</scope>
</reference>
<protein>
    <submittedName>
        <fullName evidence="2">Uncharacterized protein</fullName>
    </submittedName>
</protein>
<dbReference type="EMBL" id="LR031878">
    <property type="protein sequence ID" value="VDD52071.1"/>
    <property type="molecule type" value="Genomic_DNA"/>
</dbReference>